<dbReference type="EMBL" id="CAJNOQ010006914">
    <property type="protein sequence ID" value="CAF1151615.1"/>
    <property type="molecule type" value="Genomic_DNA"/>
</dbReference>
<evidence type="ECO:0000313" key="2">
    <source>
        <dbReference type="EMBL" id="CAF1151615.1"/>
    </source>
</evidence>
<dbReference type="AlphaFoldDB" id="A0A814T0B8"/>
<dbReference type="Proteomes" id="UP000681722">
    <property type="component" value="Unassembled WGS sequence"/>
</dbReference>
<feature type="signal peptide" evidence="1">
    <location>
        <begin position="1"/>
        <end position="20"/>
    </location>
</feature>
<comment type="caution">
    <text evidence="2">The sequence shown here is derived from an EMBL/GenBank/DDBJ whole genome shotgun (WGS) entry which is preliminary data.</text>
</comment>
<keyword evidence="1" id="KW-0732">Signal</keyword>
<accession>A0A814T0B8</accession>
<reference evidence="2" key="1">
    <citation type="submission" date="2021-02" db="EMBL/GenBank/DDBJ databases">
        <authorList>
            <person name="Nowell W R."/>
        </authorList>
    </citation>
    <scope>NUCLEOTIDE SEQUENCE</scope>
</reference>
<gene>
    <name evidence="2" type="ORF">GPM918_LOCUS21210</name>
    <name evidence="3" type="ORF">SRO942_LOCUS21210</name>
</gene>
<proteinExistence type="predicted"/>
<organism evidence="2 4">
    <name type="scientific">Didymodactylos carnosus</name>
    <dbReference type="NCBI Taxonomy" id="1234261"/>
    <lineage>
        <taxon>Eukaryota</taxon>
        <taxon>Metazoa</taxon>
        <taxon>Spiralia</taxon>
        <taxon>Gnathifera</taxon>
        <taxon>Rotifera</taxon>
        <taxon>Eurotatoria</taxon>
        <taxon>Bdelloidea</taxon>
        <taxon>Philodinida</taxon>
        <taxon>Philodinidae</taxon>
        <taxon>Didymodactylos</taxon>
    </lineage>
</organism>
<dbReference type="EMBL" id="CAJOBC010006915">
    <property type="protein sequence ID" value="CAF3915195.1"/>
    <property type="molecule type" value="Genomic_DNA"/>
</dbReference>
<evidence type="ECO:0000313" key="4">
    <source>
        <dbReference type="Proteomes" id="UP000663829"/>
    </source>
</evidence>
<keyword evidence="4" id="KW-1185">Reference proteome</keyword>
<sequence length="330" mass="39114">MNIGGIFFLLLLCIIAQTYTQTTVNYYEQTRLTHLTLIQFYRWFQVYERPYTVERINNSLDILEDNVTIESSNGVMNGKDNYPNRLLTYRGWHNAHHIEILKDIEILPNSKIKLEADVLYQNILPTGIGNSYVNHYIMTLDLRPNDLPLLSYVKITPIREVEPIIFKNAYPTNRVKSFMHNWLYNIERARDPNDFLELLANNFELHLTSNQSVVDTWIKFEEWIQSIPVRIKLSSHHYKDFTVKEYDNGTLFNVTVKFDWQGVTTDTEQTMIAETSHQWILENNLDERFARLKYMKVEEIRPFQLLTNDASINLRLWSIILLNLLLTQFL</sequence>
<evidence type="ECO:0000256" key="1">
    <source>
        <dbReference type="SAM" id="SignalP"/>
    </source>
</evidence>
<dbReference type="Proteomes" id="UP000663829">
    <property type="component" value="Unassembled WGS sequence"/>
</dbReference>
<feature type="chain" id="PRO_5036410801" evidence="1">
    <location>
        <begin position="21"/>
        <end position="330"/>
    </location>
</feature>
<name>A0A814T0B8_9BILA</name>
<protein>
    <submittedName>
        <fullName evidence="2">Uncharacterized protein</fullName>
    </submittedName>
</protein>
<evidence type="ECO:0000313" key="3">
    <source>
        <dbReference type="EMBL" id="CAF3915195.1"/>
    </source>
</evidence>